<accession>A0A7S4NM56</accession>
<reference evidence="2" key="1">
    <citation type="submission" date="2021-01" db="EMBL/GenBank/DDBJ databases">
        <authorList>
            <person name="Corre E."/>
            <person name="Pelletier E."/>
            <person name="Niang G."/>
            <person name="Scheremetjew M."/>
            <person name="Finn R."/>
            <person name="Kale V."/>
            <person name="Holt S."/>
            <person name="Cochrane G."/>
            <person name="Meng A."/>
            <person name="Brown T."/>
            <person name="Cohen L."/>
        </authorList>
    </citation>
    <scope>NUCLEOTIDE SEQUENCE</scope>
    <source>
        <strain evidence="2">CCMP 2712</strain>
    </source>
</reference>
<dbReference type="EMBL" id="HBKN01018061">
    <property type="protein sequence ID" value="CAE2297626.1"/>
    <property type="molecule type" value="Transcribed_RNA"/>
</dbReference>
<proteinExistence type="predicted"/>
<protein>
    <submittedName>
        <fullName evidence="2">Uncharacterized protein</fullName>
    </submittedName>
</protein>
<organism evidence="2">
    <name type="scientific">Guillardia theta</name>
    <name type="common">Cryptophyte</name>
    <name type="synonym">Cryptomonas phi</name>
    <dbReference type="NCBI Taxonomy" id="55529"/>
    <lineage>
        <taxon>Eukaryota</taxon>
        <taxon>Cryptophyceae</taxon>
        <taxon>Pyrenomonadales</taxon>
        <taxon>Geminigeraceae</taxon>
        <taxon>Guillardia</taxon>
    </lineage>
</organism>
<sequence>MAQSNIVAPMLVSPTPIRPISPAGSPIRESQPLNEKQWEYHSKDKLCEDEELGQEILEIFQGSPRSSTVYSNCNAYVDTLPIVKPPSRNQNPLIKDSMFDNCQINDRDVYMSSLSAAVYSDWTSNN</sequence>
<feature type="region of interest" description="Disordered" evidence="1">
    <location>
        <begin position="15"/>
        <end position="35"/>
    </location>
</feature>
<evidence type="ECO:0000256" key="1">
    <source>
        <dbReference type="SAM" id="MobiDB-lite"/>
    </source>
</evidence>
<dbReference type="AlphaFoldDB" id="A0A7S4NM56"/>
<gene>
    <name evidence="2" type="ORF">GTHE00462_LOCUS14242</name>
</gene>
<evidence type="ECO:0000313" key="2">
    <source>
        <dbReference type="EMBL" id="CAE2297626.1"/>
    </source>
</evidence>
<name>A0A7S4NM56_GUITH</name>